<feature type="transmembrane region" description="Helical" evidence="1">
    <location>
        <begin position="21"/>
        <end position="43"/>
    </location>
</feature>
<feature type="transmembrane region" description="Helical" evidence="1">
    <location>
        <begin position="134"/>
        <end position="153"/>
    </location>
</feature>
<feature type="transmembrane region" description="Helical" evidence="1">
    <location>
        <begin position="165"/>
        <end position="186"/>
    </location>
</feature>
<feature type="domain" description="Pyrrolo-quinoline quinone repeat" evidence="2">
    <location>
        <begin position="239"/>
        <end position="404"/>
    </location>
</feature>
<dbReference type="InterPro" id="IPR002372">
    <property type="entry name" value="PQQ_rpt_dom"/>
</dbReference>
<dbReference type="Gene3D" id="2.130.10.10">
    <property type="entry name" value="YVTN repeat-like/Quinoprotein amine dehydrogenase"/>
    <property type="match status" value="1"/>
</dbReference>
<name>A0ABV8L6E2_9NOCA</name>
<dbReference type="RefSeq" id="WP_378551327.1">
    <property type="nucleotide sequence ID" value="NZ_JBHSBA010000007.1"/>
</dbReference>
<dbReference type="InterPro" id="IPR015943">
    <property type="entry name" value="WD40/YVTN_repeat-like_dom_sf"/>
</dbReference>
<sequence length="558" mass="59419">MTSSAPLPRLPDYSRPVTLAAIPGVVLLLGGVLLGAYSVFVAAGNPYLPTGSDADLPGTLGRFAIGFGTAVLLLQATLCWSRRARAAGLGNPAAVLSPVLLVAWVVVTWKLRVLSTASRLIETHAAFPQLPTAVAAWILVLVGTVLCLGTALAPPRVWTVERRPAAIAAGSGVLVCAVVAASALYLGDDSRFVDASTAADAVAPSAPHRLGTERSRFTVAADDRVIFGGHGYFVGSSKGVTAYNADGTPRWHHLRPDATEDTVGHNTDSMRHFPAENVLLTYWHRLGWKAFDTSTGRVLWTESEFSRDSGRFGRVLPDQFGAPFPARGEDGVLARYDARTGQRLWQVTKADSPCSSIPTFAMTPTAVYLVAHCPGDEVVTVVLAMSPATGETLARREIAVPARTPPQVTVVDDAVAITWALGSDEPSQLRFGSVRQLESAALTERVHVVAAADGDTISRPAGGQTLVLHEPAANLVREIPGWQRNWDYAGKPILTADEIMTIDTDVIRTWRRADLVETTAARRLVSCTPTRLVRAAGRTFVVCGTGAGSMQTIVVFRP</sequence>
<evidence type="ECO:0000313" key="3">
    <source>
        <dbReference type="EMBL" id="MFC4126345.1"/>
    </source>
</evidence>
<dbReference type="Proteomes" id="UP001595767">
    <property type="component" value="Unassembled WGS sequence"/>
</dbReference>
<dbReference type="Pfam" id="PF13360">
    <property type="entry name" value="PQQ_2"/>
    <property type="match status" value="1"/>
</dbReference>
<keyword evidence="1" id="KW-0812">Transmembrane</keyword>
<keyword evidence="1" id="KW-0472">Membrane</keyword>
<organism evidence="3 4">
    <name type="scientific">Nocardia rhizosphaerae</name>
    <dbReference type="NCBI Taxonomy" id="1691571"/>
    <lineage>
        <taxon>Bacteria</taxon>
        <taxon>Bacillati</taxon>
        <taxon>Actinomycetota</taxon>
        <taxon>Actinomycetes</taxon>
        <taxon>Mycobacteriales</taxon>
        <taxon>Nocardiaceae</taxon>
        <taxon>Nocardia</taxon>
    </lineage>
</organism>
<dbReference type="InterPro" id="IPR011047">
    <property type="entry name" value="Quinoprotein_ADH-like_sf"/>
</dbReference>
<evidence type="ECO:0000313" key="4">
    <source>
        <dbReference type="Proteomes" id="UP001595767"/>
    </source>
</evidence>
<accession>A0ABV8L6E2</accession>
<protein>
    <submittedName>
        <fullName evidence="3">PQQ-binding-like beta-propeller repeat protein</fullName>
    </submittedName>
</protein>
<evidence type="ECO:0000259" key="2">
    <source>
        <dbReference type="Pfam" id="PF13360"/>
    </source>
</evidence>
<evidence type="ECO:0000256" key="1">
    <source>
        <dbReference type="SAM" id="Phobius"/>
    </source>
</evidence>
<dbReference type="EMBL" id="JBHSBA010000007">
    <property type="protein sequence ID" value="MFC4126345.1"/>
    <property type="molecule type" value="Genomic_DNA"/>
</dbReference>
<dbReference type="SUPFAM" id="SSF50998">
    <property type="entry name" value="Quinoprotein alcohol dehydrogenase-like"/>
    <property type="match status" value="1"/>
</dbReference>
<feature type="transmembrane region" description="Helical" evidence="1">
    <location>
        <begin position="63"/>
        <end position="81"/>
    </location>
</feature>
<keyword evidence="1" id="KW-1133">Transmembrane helix</keyword>
<proteinExistence type="predicted"/>
<feature type="transmembrane region" description="Helical" evidence="1">
    <location>
        <begin position="93"/>
        <end position="114"/>
    </location>
</feature>
<reference evidence="4" key="1">
    <citation type="journal article" date="2019" name="Int. J. Syst. Evol. Microbiol.">
        <title>The Global Catalogue of Microorganisms (GCM) 10K type strain sequencing project: providing services to taxonomists for standard genome sequencing and annotation.</title>
        <authorList>
            <consortium name="The Broad Institute Genomics Platform"/>
            <consortium name="The Broad Institute Genome Sequencing Center for Infectious Disease"/>
            <person name="Wu L."/>
            <person name="Ma J."/>
        </authorList>
    </citation>
    <scope>NUCLEOTIDE SEQUENCE [LARGE SCALE GENOMIC DNA]</scope>
    <source>
        <strain evidence="4">CGMCC 4.7204</strain>
    </source>
</reference>
<keyword evidence="4" id="KW-1185">Reference proteome</keyword>
<comment type="caution">
    <text evidence="3">The sequence shown here is derived from an EMBL/GenBank/DDBJ whole genome shotgun (WGS) entry which is preliminary data.</text>
</comment>
<gene>
    <name evidence="3" type="ORF">ACFOW8_15520</name>
</gene>